<dbReference type="AlphaFoldDB" id="A0A2N0UYV3"/>
<proteinExistence type="predicted"/>
<organism evidence="1 2">
    <name type="scientific">Ruminococcus bromii</name>
    <dbReference type="NCBI Taxonomy" id="40518"/>
    <lineage>
        <taxon>Bacteria</taxon>
        <taxon>Bacillati</taxon>
        <taxon>Bacillota</taxon>
        <taxon>Clostridia</taxon>
        <taxon>Eubacteriales</taxon>
        <taxon>Oscillospiraceae</taxon>
        <taxon>Ruminococcus</taxon>
    </lineage>
</organism>
<sequence>MIFNIFGGLVKSLGVYRHSPLLLAVFLIIQLICIIVSCIFDNMYFKSVISETSFTNKRYNRVKHFVYDTIVNLSNSMFVLMVDEKTNIVSPAVYTKRNNRVSMINRNAEYTAFEYIELSDDTYSGEYTFIRICKVKDRKTGEQVLFVAVPNRETNILAYSDSAHKANKTVTFGKFRIFCFVESENNSYTDLLVDSEKIHLEKTKRKGMYFIGLDDVTKTDQKSKK</sequence>
<keyword evidence="2" id="KW-1185">Reference proteome</keyword>
<evidence type="ECO:0000313" key="2">
    <source>
        <dbReference type="Proteomes" id="UP000233425"/>
    </source>
</evidence>
<gene>
    <name evidence="1" type="ORF">RBATCC27255_00589</name>
</gene>
<dbReference type="Proteomes" id="UP000233425">
    <property type="component" value="Unassembled WGS sequence"/>
</dbReference>
<reference evidence="1" key="1">
    <citation type="journal article" date="2018" name="Environ. Microbiol.">
        <title>Sporulation capability and amylosome conservation among diverse human colonic and rumen isolates of the keystone starch-degrader Ruminococcus bromii.</title>
        <authorList>
            <person name="Mukhopadhya I."/>
            <person name="Morais S."/>
            <person name="Laverde-Gomez J."/>
            <person name="Sheridan P.O."/>
            <person name="Walker A.W."/>
            <person name="Kelly W."/>
            <person name="Klieve A.V."/>
            <person name="Ouwerkerk D."/>
            <person name="Duncan S.H."/>
            <person name="Louis P."/>
            <person name="Koropatkin N."/>
            <person name="Cockburn D."/>
            <person name="Kibler R."/>
            <person name="Cooper P.J."/>
            <person name="Sandoval C."/>
            <person name="Crost E."/>
            <person name="Juge N."/>
            <person name="Bayer E.A."/>
            <person name="Flint H.J."/>
        </authorList>
    </citation>
    <scope>NUCLEOTIDE SEQUENCE [LARGE SCALE GENOMIC DNA]</scope>
    <source>
        <strain evidence="1">ATCC 27255</strain>
    </source>
</reference>
<accession>A0A2N0UYV3</accession>
<evidence type="ECO:0000313" key="1">
    <source>
        <dbReference type="EMBL" id="PKD32163.1"/>
    </source>
</evidence>
<name>A0A2N0UYV3_9FIRM</name>
<protein>
    <submittedName>
        <fullName evidence="1">Uncharacterized protein</fullName>
    </submittedName>
</protein>
<comment type="caution">
    <text evidence="1">The sequence shown here is derived from an EMBL/GenBank/DDBJ whole genome shotgun (WGS) entry which is preliminary data.</text>
</comment>
<dbReference type="EMBL" id="NNSR01000031">
    <property type="protein sequence ID" value="PKD32163.1"/>
    <property type="molecule type" value="Genomic_DNA"/>
</dbReference>